<evidence type="ECO:0000259" key="1">
    <source>
        <dbReference type="Pfam" id="PF03551"/>
    </source>
</evidence>
<sequence length="198" mass="22332">MSLAHALLTSLLEQPSSGYDLARRFDKSIGHFWQATHQQIYRELGRMEKAGWIRSEPDPDAGRTRKRSYAVLPAGREELMRWVAEAAPLAELRDEFMVRLRADAVIGPLDMVPELRRRRALHADKLRAYRAIEARDFSPEAEPTRKRRIHHLILKAGIQYEQGWIAWHDEALALLGEEGAAAPAASTLSAPPGAPEAR</sequence>
<dbReference type="PANTHER" id="PTHR43252">
    <property type="entry name" value="TRANSCRIPTIONAL REGULATOR YQJI"/>
    <property type="match status" value="1"/>
</dbReference>
<dbReference type="InterPro" id="IPR036390">
    <property type="entry name" value="WH_DNA-bd_sf"/>
</dbReference>
<gene>
    <name evidence="3" type="ORF">C665_09110</name>
</gene>
<dbReference type="Gene3D" id="1.10.10.10">
    <property type="entry name" value="Winged helix-like DNA-binding domain superfamily/Winged helix DNA-binding domain"/>
    <property type="match status" value="1"/>
</dbReference>
<dbReference type="PANTHER" id="PTHR43252:SF4">
    <property type="entry name" value="TRANSCRIPTIONAL REGULATORY PROTEIN"/>
    <property type="match status" value="1"/>
</dbReference>
<comment type="caution">
    <text evidence="3">The sequence shown here is derived from an EMBL/GenBank/DDBJ whole genome shotgun (WGS) entry which is preliminary data.</text>
</comment>
<dbReference type="Pfam" id="PF03551">
    <property type="entry name" value="PadR"/>
    <property type="match status" value="1"/>
</dbReference>
<dbReference type="RefSeq" id="WP_004306146.1">
    <property type="nucleotide sequence ID" value="NZ_AMXD01000045.1"/>
</dbReference>
<evidence type="ECO:0000313" key="4">
    <source>
        <dbReference type="Proteomes" id="UP000013042"/>
    </source>
</evidence>
<feature type="domain" description="Transcription regulator PadR C-terminal" evidence="2">
    <location>
        <begin position="92"/>
        <end position="175"/>
    </location>
</feature>
<accession>N6Y2T8</accession>
<dbReference type="Gene3D" id="6.10.140.190">
    <property type="match status" value="1"/>
</dbReference>
<feature type="domain" description="Transcription regulator PadR N-terminal" evidence="1">
    <location>
        <begin position="7"/>
        <end position="79"/>
    </location>
</feature>
<dbReference type="InterPro" id="IPR018309">
    <property type="entry name" value="Tscrpt_reg_PadR_C"/>
</dbReference>
<dbReference type="SUPFAM" id="SSF46785">
    <property type="entry name" value="Winged helix' DNA-binding domain"/>
    <property type="match status" value="1"/>
</dbReference>
<evidence type="ECO:0000259" key="2">
    <source>
        <dbReference type="Pfam" id="PF10400"/>
    </source>
</evidence>
<dbReference type="EMBL" id="AMXD01000045">
    <property type="protein sequence ID" value="ENO85850.1"/>
    <property type="molecule type" value="Genomic_DNA"/>
</dbReference>
<dbReference type="Pfam" id="PF10400">
    <property type="entry name" value="Vir_act_alpha_C"/>
    <property type="match status" value="1"/>
</dbReference>
<name>N6Y2T8_THASP</name>
<evidence type="ECO:0000313" key="3">
    <source>
        <dbReference type="EMBL" id="ENO85850.1"/>
    </source>
</evidence>
<reference evidence="3 4" key="1">
    <citation type="submission" date="2012-09" db="EMBL/GenBank/DDBJ databases">
        <title>Draft Genome Sequences of 6 Strains from Genus Thauera.</title>
        <authorList>
            <person name="Liu B."/>
            <person name="Shapleigh J.P."/>
            <person name="Frostegard A.H."/>
        </authorList>
    </citation>
    <scope>NUCLEOTIDE SEQUENCE [LARGE SCALE GENOMIC DNA]</scope>
    <source>
        <strain evidence="3 4">S2</strain>
    </source>
</reference>
<dbReference type="InterPro" id="IPR036388">
    <property type="entry name" value="WH-like_DNA-bd_sf"/>
</dbReference>
<proteinExistence type="predicted"/>
<protein>
    <submittedName>
        <fullName evidence="3">PadR-like family transcriptional regulator</fullName>
    </submittedName>
</protein>
<dbReference type="AlphaFoldDB" id="N6Y2T8"/>
<dbReference type="InterPro" id="IPR005149">
    <property type="entry name" value="Tscrpt_reg_PadR_N"/>
</dbReference>
<dbReference type="Proteomes" id="UP000013042">
    <property type="component" value="Unassembled WGS sequence"/>
</dbReference>
<organism evidence="3 4">
    <name type="scientific">Thauera aminoaromatica S2</name>
    <dbReference type="NCBI Taxonomy" id="1234381"/>
    <lineage>
        <taxon>Bacteria</taxon>
        <taxon>Pseudomonadati</taxon>
        <taxon>Pseudomonadota</taxon>
        <taxon>Betaproteobacteria</taxon>
        <taxon>Rhodocyclales</taxon>
        <taxon>Zoogloeaceae</taxon>
        <taxon>Thauera</taxon>
    </lineage>
</organism>